<evidence type="ECO:0008006" key="4">
    <source>
        <dbReference type="Google" id="ProtNLM"/>
    </source>
</evidence>
<protein>
    <recommendedName>
        <fullName evidence="4">Gag-like protein</fullName>
    </recommendedName>
</protein>
<sequence length="568" mass="63548">MASSWPQEVAWPDGFREHATQLGRYLRDALLYIERVKDQPVPNDLAKMMAMSALSFVNKIHNIPDLGTVHDALQMARTESKITAENTMQALNDIKMEVKKAANTSQQALERIHDNHETQNEMKAAARETTDIGKKVMTMVKEMKNTEQHNQPSPLRTYASVAAGNGLATSIHNPLNQLKAPPAQILREIIVNIRNPLTVASLRAMNPRSLKAHVDRAIEQSGNEHIEKIKNASTNQLKSGDLSIKTATASDMEVLRQFAEDWEHRVGNGAIVRIPTYGVLVHGIRTSSMDVEQFEDTRDNILQENKPFIPNAGIKYIGWLTRTFSTKSASSVIVEFTRPQDANKIIDEGLIWQGDVFQCELYDRSCRLRQCSSCQGYGHIETQCKAIRKCGYCAQDHGSRECPVKSDRSVPRKCANCQGHHEAWSNQCANRKEEMAKVKAAYAARPKYHLVPQNNVVANQTNPMVRAHEEPSGRAIREGAPSLLPGRTQQSRQGRSRSPTKRGQKRVSPDSNAVHSNGVENEIMVNRGSQRPQRIITPPRRALEALDANSARLHGAFQADNMDVDNRE</sequence>
<dbReference type="Proteomes" id="UP000616885">
    <property type="component" value="Unassembled WGS sequence"/>
</dbReference>
<comment type="caution">
    <text evidence="2">The sequence shown here is derived from an EMBL/GenBank/DDBJ whole genome shotgun (WGS) entry which is preliminary data.</text>
</comment>
<feature type="compositionally biased region" description="Basic and acidic residues" evidence="1">
    <location>
        <begin position="466"/>
        <end position="477"/>
    </location>
</feature>
<feature type="region of interest" description="Disordered" evidence="1">
    <location>
        <begin position="453"/>
        <end position="537"/>
    </location>
</feature>
<feature type="compositionally biased region" description="Polar residues" evidence="1">
    <location>
        <begin position="509"/>
        <end position="519"/>
    </location>
</feature>
<evidence type="ECO:0000313" key="2">
    <source>
        <dbReference type="EMBL" id="KAF9744250.1"/>
    </source>
</evidence>
<feature type="compositionally biased region" description="Polar residues" evidence="1">
    <location>
        <begin position="453"/>
        <end position="463"/>
    </location>
</feature>
<dbReference type="AlphaFoldDB" id="A0A8H7N159"/>
<dbReference type="EMBL" id="JADCTT010000015">
    <property type="protein sequence ID" value="KAF9744250.1"/>
    <property type="molecule type" value="Genomic_DNA"/>
</dbReference>
<feature type="compositionally biased region" description="Basic residues" evidence="1">
    <location>
        <begin position="494"/>
        <end position="505"/>
    </location>
</feature>
<gene>
    <name evidence="2" type="ORF">IM811_005830</name>
</gene>
<organism evidence="2 3">
    <name type="scientific">Bionectria ochroleuca</name>
    <name type="common">Gliocladium roseum</name>
    <dbReference type="NCBI Taxonomy" id="29856"/>
    <lineage>
        <taxon>Eukaryota</taxon>
        <taxon>Fungi</taxon>
        <taxon>Dikarya</taxon>
        <taxon>Ascomycota</taxon>
        <taxon>Pezizomycotina</taxon>
        <taxon>Sordariomycetes</taxon>
        <taxon>Hypocreomycetidae</taxon>
        <taxon>Hypocreales</taxon>
        <taxon>Bionectriaceae</taxon>
        <taxon>Clonostachys</taxon>
    </lineage>
</organism>
<proteinExistence type="predicted"/>
<evidence type="ECO:0000256" key="1">
    <source>
        <dbReference type="SAM" id="MobiDB-lite"/>
    </source>
</evidence>
<name>A0A8H7N159_BIOOC</name>
<reference evidence="2" key="1">
    <citation type="submission" date="2020-10" db="EMBL/GenBank/DDBJ databases">
        <title>High-Quality Genome Resource of Clonostachys rosea strain S41 by Oxford Nanopore Long-Read Sequencing.</title>
        <authorList>
            <person name="Wang H."/>
        </authorList>
    </citation>
    <scope>NUCLEOTIDE SEQUENCE</scope>
    <source>
        <strain evidence="2">S41</strain>
    </source>
</reference>
<evidence type="ECO:0000313" key="3">
    <source>
        <dbReference type="Proteomes" id="UP000616885"/>
    </source>
</evidence>
<accession>A0A8H7N159</accession>